<protein>
    <submittedName>
        <fullName evidence="1">Uncharacterized protein</fullName>
    </submittedName>
</protein>
<organism evidence="1 2">
    <name type="scientific">Puccinia striiformis f. sp. tritici</name>
    <dbReference type="NCBI Taxonomy" id="168172"/>
    <lineage>
        <taxon>Eukaryota</taxon>
        <taxon>Fungi</taxon>
        <taxon>Dikarya</taxon>
        <taxon>Basidiomycota</taxon>
        <taxon>Pucciniomycotina</taxon>
        <taxon>Pucciniomycetes</taxon>
        <taxon>Pucciniales</taxon>
        <taxon>Pucciniaceae</taxon>
        <taxon>Puccinia</taxon>
    </lineage>
</organism>
<gene>
    <name evidence="1" type="ORF">MJO28_006577</name>
</gene>
<dbReference type="Proteomes" id="UP001060170">
    <property type="component" value="Chromosome 6"/>
</dbReference>
<accession>A0ACC0EI98</accession>
<comment type="caution">
    <text evidence="1">The sequence shown here is derived from an EMBL/GenBank/DDBJ whole genome shotgun (WGS) entry which is preliminary data.</text>
</comment>
<sequence>MNRISRRLLSTNSASIRTRFDQPWLHPTTSFIQGKAWASFGYQELQRPADLVRVSQSTLRRAELILSRITRSFGPQRTVQENDPRKDFLDCIRAFDRLSDILCRVIDLAESIRNLHPNQLWINAANQAHSLLSRYMNTLNTHKELYDALEFSLSRLSPIEQDHPDLFAAKTVGLQFLRDFQRHGIHLQTKEREKLVDLSDEMLSVGRMFFAGTNDNPTSTWITKNEAKQLGNGFVSDLEFNHNQRSEIDPSDWHAHTLLRQHPDPSVRKRIWFSQRNSTDDQIELLENLLKLRYQFARLTGKNNWADVALEDKMIGNQDNVMAFLNGLDSETRPIALNELKLLQNSSQDNLNPWDRDYYAHSFTSNRTRDQLMTTNLSSYFSVGSCIQGLSQLFSRIYGISFVVESPDNPQELWHESIVKLGVMDEDEGRIGTIYCDLFDRTSKTTGAAHYTVRCSRRTDLDEDHKDFEFAESGLNNDTPIVDHIFPDLANSEPLKVPVTNRNGKPGTYQRPVVVFSCTFDPPDPITRQPSLLAWSDVETLFHEMGHAIHSMIGQTEYHNVSGTRCPTDFVELPSILMEHFARSSEVLSLFASHHTDPNRKLDVIRFKQHLQTLEFIKGIETQSQIGLAALDQHFHSDIVAHNPFNSTLEYAKIDQHYSIYPSSTNLGSRGDGGEDRWHARFGHLYGYGASYYSYLFDRVIAQKIWSTLFRNSVHHHRRGDSEDGVLSRTNGERIKSSILKWGGSRDPWKCLEDVIQDGSLADGGIEAVQTVGKWGLWK</sequence>
<evidence type="ECO:0000313" key="1">
    <source>
        <dbReference type="EMBL" id="KAI7954030.1"/>
    </source>
</evidence>
<reference evidence="1 2" key="3">
    <citation type="journal article" date="2022" name="Microbiol. Spectr.">
        <title>Folding features and dynamics of 3D genome architecture in plant fungal pathogens.</title>
        <authorList>
            <person name="Xia C."/>
        </authorList>
    </citation>
    <scope>NUCLEOTIDE SEQUENCE [LARGE SCALE GENOMIC DNA]</scope>
    <source>
        <strain evidence="1 2">93-210</strain>
    </source>
</reference>
<dbReference type="EMBL" id="CM045870">
    <property type="protein sequence ID" value="KAI7954030.1"/>
    <property type="molecule type" value="Genomic_DNA"/>
</dbReference>
<keyword evidence="2" id="KW-1185">Reference proteome</keyword>
<name>A0ACC0EI98_9BASI</name>
<proteinExistence type="predicted"/>
<evidence type="ECO:0000313" key="2">
    <source>
        <dbReference type="Proteomes" id="UP001060170"/>
    </source>
</evidence>
<reference evidence="2" key="2">
    <citation type="journal article" date="2018" name="Mol. Plant Microbe Interact.">
        <title>Genome sequence resources for the wheat stripe rust pathogen (Puccinia striiformis f. sp. tritici) and the barley stripe rust pathogen (Puccinia striiformis f. sp. hordei).</title>
        <authorList>
            <person name="Xia C."/>
            <person name="Wang M."/>
            <person name="Yin C."/>
            <person name="Cornejo O.E."/>
            <person name="Hulbert S.H."/>
            <person name="Chen X."/>
        </authorList>
    </citation>
    <scope>NUCLEOTIDE SEQUENCE [LARGE SCALE GENOMIC DNA]</scope>
    <source>
        <strain evidence="2">93-210</strain>
    </source>
</reference>
<reference evidence="2" key="1">
    <citation type="journal article" date="2018" name="BMC Genomics">
        <title>Genomic insights into host adaptation between the wheat stripe rust pathogen (Puccinia striiformis f. sp. tritici) and the barley stripe rust pathogen (Puccinia striiformis f. sp. hordei).</title>
        <authorList>
            <person name="Xia C."/>
            <person name="Wang M."/>
            <person name="Yin C."/>
            <person name="Cornejo O.E."/>
            <person name="Hulbert S.H."/>
            <person name="Chen X."/>
        </authorList>
    </citation>
    <scope>NUCLEOTIDE SEQUENCE [LARGE SCALE GENOMIC DNA]</scope>
    <source>
        <strain evidence="2">93-210</strain>
    </source>
</reference>